<keyword evidence="4" id="KW-1185">Reference proteome</keyword>
<dbReference type="AlphaFoldDB" id="A0A1Q8RXZ6"/>
<organism evidence="3 4">
    <name type="scientific">Colletotrichum chlorophyti</name>
    <dbReference type="NCBI Taxonomy" id="708187"/>
    <lineage>
        <taxon>Eukaryota</taxon>
        <taxon>Fungi</taxon>
        <taxon>Dikarya</taxon>
        <taxon>Ascomycota</taxon>
        <taxon>Pezizomycotina</taxon>
        <taxon>Sordariomycetes</taxon>
        <taxon>Hypocreomycetidae</taxon>
        <taxon>Glomerellales</taxon>
        <taxon>Glomerellaceae</taxon>
        <taxon>Colletotrichum</taxon>
    </lineage>
</organism>
<feature type="region of interest" description="Disordered" evidence="2">
    <location>
        <begin position="493"/>
        <end position="517"/>
    </location>
</feature>
<protein>
    <submittedName>
        <fullName evidence="3">Uncharacterized protein</fullName>
    </submittedName>
</protein>
<evidence type="ECO:0000256" key="1">
    <source>
        <dbReference type="SAM" id="Coils"/>
    </source>
</evidence>
<sequence length="547" mass="61404">MKILEQDENGVKHVLKANPSFVGDVNYFGQSAIHIAVAVGNLRIVKIVLLYAEAEVLNLVDGSGPFGRYAIDYATEAQLHQGCIEENDTNCSGCKVLEELLQSQCSLYPSLLRSIFSTLTLAGRSEEASEAVKKTIILALKGRRGKLKDLAVRNLTPAEVRAFGLTESSVLDEAAGDVHKALESCSVLVPTPLRVLESVDGDAEDTDFQSLYTFVSEKSIASFAWAWVQRSRRRELSRTTTVTYELISYIKWLISRGAKFGEPLQKNFMLGKVDTAELTVAHHFMAYFVSCRSLSDWTGKLKLTLPRTISDVVFFENAVDSCRCGCSEAGCTPLTILLDGVLYEHEGVNYLGYRHRPTADYYISHATHLYRLVLALVGKRYRQNTTYSWTYRAVLRYLTFSALGISHSCCGMGRSQWFAESHISLEEANEIQQEQQEELLLLEDLLIEFEEKCGSNAAFTTFIENYWKPRMTAVLDDLHSRKLTMNERRAAEEVGVEWSSDEEENDEGDKPSKPLEREKDLEYWMGMLNEIVAEPKVDIPLAPGFGG</sequence>
<dbReference type="EMBL" id="MPGH01000061">
    <property type="protein sequence ID" value="OLN91704.1"/>
    <property type="molecule type" value="Genomic_DNA"/>
</dbReference>
<keyword evidence="1" id="KW-0175">Coiled coil</keyword>
<proteinExistence type="predicted"/>
<reference evidence="3 4" key="1">
    <citation type="submission" date="2016-11" db="EMBL/GenBank/DDBJ databases">
        <title>Draft Genome Assembly of Colletotrichum chlorophyti a pathogen of herbaceous plants.</title>
        <authorList>
            <person name="Gan P."/>
            <person name="Narusaka M."/>
            <person name="Tsushima A."/>
            <person name="Narusaka Y."/>
            <person name="Takano Y."/>
            <person name="Shirasu K."/>
        </authorList>
    </citation>
    <scope>NUCLEOTIDE SEQUENCE [LARGE SCALE GENOMIC DNA]</scope>
    <source>
        <strain evidence="3 4">NTL11</strain>
    </source>
</reference>
<dbReference type="Proteomes" id="UP000186583">
    <property type="component" value="Unassembled WGS sequence"/>
</dbReference>
<dbReference type="OrthoDB" id="4851420at2759"/>
<feature type="coiled-coil region" evidence="1">
    <location>
        <begin position="425"/>
        <end position="452"/>
    </location>
</feature>
<comment type="caution">
    <text evidence="3">The sequence shown here is derived from an EMBL/GenBank/DDBJ whole genome shotgun (WGS) entry which is preliminary data.</text>
</comment>
<evidence type="ECO:0000313" key="4">
    <source>
        <dbReference type="Proteomes" id="UP000186583"/>
    </source>
</evidence>
<feature type="compositionally biased region" description="Basic and acidic residues" evidence="2">
    <location>
        <begin position="508"/>
        <end position="517"/>
    </location>
</feature>
<evidence type="ECO:0000313" key="3">
    <source>
        <dbReference type="EMBL" id="OLN91704.1"/>
    </source>
</evidence>
<accession>A0A1Q8RXZ6</accession>
<gene>
    <name evidence="3" type="ORF">CCHL11_06627</name>
</gene>
<name>A0A1Q8RXZ6_9PEZI</name>
<evidence type="ECO:0000256" key="2">
    <source>
        <dbReference type="SAM" id="MobiDB-lite"/>
    </source>
</evidence>